<comment type="cofactor">
    <cofactor evidence="1">
        <name>Mg(2+)</name>
        <dbReference type="ChEBI" id="CHEBI:18420"/>
    </cofactor>
</comment>
<comment type="caution">
    <text evidence="7">The sequence shown here is derived from an EMBL/GenBank/DDBJ whole genome shotgun (WGS) entry which is preliminary data.</text>
</comment>
<dbReference type="PROSITE" id="PS51462">
    <property type="entry name" value="NUDIX"/>
    <property type="match status" value="1"/>
</dbReference>
<dbReference type="AlphaFoldDB" id="A0A9D1M1J9"/>
<evidence type="ECO:0000313" key="8">
    <source>
        <dbReference type="Proteomes" id="UP000824093"/>
    </source>
</evidence>
<keyword evidence="5" id="KW-0460">Magnesium</keyword>
<comment type="similarity">
    <text evidence="2">Belongs to the Nudix hydrolase family.</text>
</comment>
<reference evidence="7" key="2">
    <citation type="journal article" date="2021" name="PeerJ">
        <title>Extensive microbial diversity within the chicken gut microbiome revealed by metagenomics and culture.</title>
        <authorList>
            <person name="Gilroy R."/>
            <person name="Ravi A."/>
            <person name="Getino M."/>
            <person name="Pursley I."/>
            <person name="Horton D.L."/>
            <person name="Alikhan N.F."/>
            <person name="Baker D."/>
            <person name="Gharbi K."/>
            <person name="Hall N."/>
            <person name="Watson M."/>
            <person name="Adriaenssens E.M."/>
            <person name="Foster-Nyarko E."/>
            <person name="Jarju S."/>
            <person name="Secka A."/>
            <person name="Antonio M."/>
            <person name="Oren A."/>
            <person name="Chaudhuri R.R."/>
            <person name="La Ragione R."/>
            <person name="Hildebrand F."/>
            <person name="Pallen M.J."/>
        </authorList>
    </citation>
    <scope>NUCLEOTIDE SEQUENCE</scope>
    <source>
        <strain evidence="7">CHK195-15760</strain>
    </source>
</reference>
<dbReference type="Proteomes" id="UP000824093">
    <property type="component" value="Unassembled WGS sequence"/>
</dbReference>
<dbReference type="PROSITE" id="PS00893">
    <property type="entry name" value="NUDIX_BOX"/>
    <property type="match status" value="1"/>
</dbReference>
<evidence type="ECO:0000256" key="1">
    <source>
        <dbReference type="ARBA" id="ARBA00001946"/>
    </source>
</evidence>
<evidence type="ECO:0000256" key="4">
    <source>
        <dbReference type="ARBA" id="ARBA00022801"/>
    </source>
</evidence>
<feature type="domain" description="Nudix hydrolase" evidence="6">
    <location>
        <begin position="2"/>
        <end position="126"/>
    </location>
</feature>
<accession>A0A9D1M1J9</accession>
<protein>
    <submittedName>
        <fullName evidence="7">NUDIX domain-containing protein</fullName>
    </submittedName>
</protein>
<evidence type="ECO:0000256" key="2">
    <source>
        <dbReference type="ARBA" id="ARBA00005582"/>
    </source>
</evidence>
<proteinExistence type="inferred from homology"/>
<keyword evidence="4" id="KW-0378">Hydrolase</keyword>
<evidence type="ECO:0000256" key="3">
    <source>
        <dbReference type="ARBA" id="ARBA00022723"/>
    </source>
</evidence>
<dbReference type="PANTHER" id="PTHR43758:SF2">
    <property type="entry name" value="OXIDIZED PURINE NUCLEOSIDE TRIPHOSPHATE HYDROLASE"/>
    <property type="match status" value="1"/>
</dbReference>
<dbReference type="Pfam" id="PF00293">
    <property type="entry name" value="NUDIX"/>
    <property type="match status" value="1"/>
</dbReference>
<evidence type="ECO:0000313" key="7">
    <source>
        <dbReference type="EMBL" id="HIU51894.1"/>
    </source>
</evidence>
<organism evidence="7 8">
    <name type="scientific">Candidatus Merdicola faecigallinarum</name>
    <dbReference type="NCBI Taxonomy" id="2840862"/>
    <lineage>
        <taxon>Bacteria</taxon>
        <taxon>Bacillati</taxon>
        <taxon>Bacillota</taxon>
        <taxon>Clostridia</taxon>
        <taxon>Candidatus Merdicola</taxon>
    </lineage>
</organism>
<dbReference type="InterPro" id="IPR006674">
    <property type="entry name" value="HD_domain"/>
</dbReference>
<dbReference type="Gene3D" id="1.10.3210.10">
    <property type="entry name" value="Hypothetical protein af1432"/>
    <property type="match status" value="1"/>
</dbReference>
<dbReference type="InterPro" id="IPR020084">
    <property type="entry name" value="NUDIX_hydrolase_CS"/>
</dbReference>
<dbReference type="PANTHER" id="PTHR43758">
    <property type="entry name" value="7,8-DIHYDRO-8-OXOGUANINE TRIPHOSPHATASE"/>
    <property type="match status" value="1"/>
</dbReference>
<dbReference type="GO" id="GO:0046872">
    <property type="term" value="F:metal ion binding"/>
    <property type="evidence" value="ECO:0007669"/>
    <property type="project" value="UniProtKB-KW"/>
</dbReference>
<dbReference type="InterPro" id="IPR003607">
    <property type="entry name" value="HD/PDEase_dom"/>
</dbReference>
<dbReference type="InterPro" id="IPR015797">
    <property type="entry name" value="NUDIX_hydrolase-like_dom_sf"/>
</dbReference>
<sequence>MKVRNAVRCFLIENDKVLVTRYKEGNKKAEYYDIPGGKIEENEYPRDTAIREFEEETGMEIKDLTYKGEMSVEYPDRKFIFQIFRTNTYSGEPQEFEENISEWMTIKELLTKQKRLSNIILLEQKYISYLLDNKSKIYIYIKVDENEKILDVQLEILDNGVKQDLKDYIEKEIFPVYDKNEKGHGIEHIYSVINRSLKIAKEYNVDKNIVYTVAAYHDIGHHINPKIHEKLSAEIFMKDNIIKKWFSKEEIEIIKEAIEDHRASSDHEPKSLYGKIISTADRTIESIDTCIKRTYLYGKRNYPEKTEKEQIDRIYEHLNEKYGKNGYAKTYLYNEEFQIYKMAFIKALSDKETFMERVNKVVSEMQQEKK</sequence>
<dbReference type="Gene3D" id="3.90.79.10">
    <property type="entry name" value="Nucleoside Triphosphate Pyrophosphohydrolase"/>
    <property type="match status" value="1"/>
</dbReference>
<evidence type="ECO:0000259" key="6">
    <source>
        <dbReference type="PROSITE" id="PS51462"/>
    </source>
</evidence>
<dbReference type="Pfam" id="PF01966">
    <property type="entry name" value="HD"/>
    <property type="match status" value="1"/>
</dbReference>
<dbReference type="InterPro" id="IPR000086">
    <property type="entry name" value="NUDIX_hydrolase_dom"/>
</dbReference>
<dbReference type="SUPFAM" id="SSF55811">
    <property type="entry name" value="Nudix"/>
    <property type="match status" value="1"/>
</dbReference>
<keyword evidence="3" id="KW-0479">Metal-binding</keyword>
<dbReference type="SUPFAM" id="SSF109604">
    <property type="entry name" value="HD-domain/PDEase-like"/>
    <property type="match status" value="1"/>
</dbReference>
<dbReference type="CDD" id="cd00077">
    <property type="entry name" value="HDc"/>
    <property type="match status" value="1"/>
</dbReference>
<dbReference type="GO" id="GO:0016818">
    <property type="term" value="F:hydrolase activity, acting on acid anhydrides, in phosphorus-containing anhydrides"/>
    <property type="evidence" value="ECO:0007669"/>
    <property type="project" value="TreeGrafter"/>
</dbReference>
<gene>
    <name evidence="7" type="ORF">IAB70_04665</name>
</gene>
<dbReference type="EMBL" id="DVNH01000030">
    <property type="protein sequence ID" value="HIU51894.1"/>
    <property type="molecule type" value="Genomic_DNA"/>
</dbReference>
<name>A0A9D1M1J9_9FIRM</name>
<reference evidence="7" key="1">
    <citation type="submission" date="2020-10" db="EMBL/GenBank/DDBJ databases">
        <authorList>
            <person name="Gilroy R."/>
        </authorList>
    </citation>
    <scope>NUCLEOTIDE SEQUENCE</scope>
    <source>
        <strain evidence="7">CHK195-15760</strain>
    </source>
</reference>
<evidence type="ECO:0000256" key="5">
    <source>
        <dbReference type="ARBA" id="ARBA00022842"/>
    </source>
</evidence>
<dbReference type="GO" id="GO:0005737">
    <property type="term" value="C:cytoplasm"/>
    <property type="evidence" value="ECO:0007669"/>
    <property type="project" value="TreeGrafter"/>
</dbReference>